<dbReference type="PANTHER" id="PTHR18895">
    <property type="entry name" value="HEMK METHYLTRANSFERASE"/>
    <property type="match status" value="1"/>
</dbReference>
<dbReference type="SUPFAM" id="SSF53335">
    <property type="entry name" value="S-adenosyl-L-methionine-dependent methyltransferases"/>
    <property type="match status" value="1"/>
</dbReference>
<dbReference type="InterPro" id="IPR050320">
    <property type="entry name" value="N5-glutamine_MTase"/>
</dbReference>
<accession>A0A6J6HBB4</accession>
<dbReference type="AlphaFoldDB" id="A0A6J6HBB4"/>
<proteinExistence type="predicted"/>
<dbReference type="PANTHER" id="PTHR18895:SF74">
    <property type="entry name" value="MTRF1L RELEASE FACTOR GLUTAMINE METHYLTRANSFERASE"/>
    <property type="match status" value="1"/>
</dbReference>
<dbReference type="InterPro" id="IPR029063">
    <property type="entry name" value="SAM-dependent_MTases_sf"/>
</dbReference>
<sequence length="79" mass="8573">MNEWEPHSALFAGSDGLDDIRVITADASQWLRSGGLLVVEMGYTQAAQVSEMFARSGLVDVTVHQDLAAHDRFVSGIKP</sequence>
<evidence type="ECO:0000313" key="1">
    <source>
        <dbReference type="EMBL" id="CAB4608575.1"/>
    </source>
</evidence>
<name>A0A6J6HBB4_9ZZZZ</name>
<gene>
    <name evidence="1" type="ORF">UFOPK1874_00277</name>
</gene>
<dbReference type="Gene3D" id="3.40.50.150">
    <property type="entry name" value="Vaccinia Virus protein VP39"/>
    <property type="match status" value="1"/>
</dbReference>
<dbReference type="EMBL" id="CAEZUX010000014">
    <property type="protein sequence ID" value="CAB4608575.1"/>
    <property type="molecule type" value="Genomic_DNA"/>
</dbReference>
<organism evidence="1">
    <name type="scientific">freshwater metagenome</name>
    <dbReference type="NCBI Taxonomy" id="449393"/>
    <lineage>
        <taxon>unclassified sequences</taxon>
        <taxon>metagenomes</taxon>
        <taxon>ecological metagenomes</taxon>
    </lineage>
</organism>
<protein>
    <submittedName>
        <fullName evidence="1">Unannotated protein</fullName>
    </submittedName>
</protein>
<reference evidence="1" key="1">
    <citation type="submission" date="2020-05" db="EMBL/GenBank/DDBJ databases">
        <authorList>
            <person name="Chiriac C."/>
            <person name="Salcher M."/>
            <person name="Ghai R."/>
            <person name="Kavagutti S V."/>
        </authorList>
    </citation>
    <scope>NUCLEOTIDE SEQUENCE</scope>
</reference>